<dbReference type="InterPro" id="IPR040182">
    <property type="entry name" value="ATG13"/>
</dbReference>
<feature type="compositionally biased region" description="Low complexity" evidence="5">
    <location>
        <begin position="578"/>
        <end position="593"/>
    </location>
</feature>
<feature type="compositionally biased region" description="Polar residues" evidence="5">
    <location>
        <begin position="676"/>
        <end position="686"/>
    </location>
</feature>
<accession>A0ABP0DVQ1</accession>
<keyword evidence="3 4" id="KW-0072">Autophagy</keyword>
<feature type="compositionally biased region" description="Polar residues" evidence="5">
    <location>
        <begin position="450"/>
        <end position="470"/>
    </location>
</feature>
<feature type="compositionally biased region" description="Low complexity" evidence="5">
    <location>
        <begin position="32"/>
        <end position="44"/>
    </location>
</feature>
<dbReference type="EMBL" id="CAWUON010000086">
    <property type="protein sequence ID" value="CAK7272272.1"/>
    <property type="molecule type" value="Genomic_DNA"/>
</dbReference>
<proteinExistence type="inferred from homology"/>
<feature type="compositionally biased region" description="Basic and acidic residues" evidence="5">
    <location>
        <begin position="843"/>
        <end position="865"/>
    </location>
</feature>
<feature type="compositionally biased region" description="Basic and acidic residues" evidence="5">
    <location>
        <begin position="1155"/>
        <end position="1169"/>
    </location>
</feature>
<feature type="region of interest" description="Disordered" evidence="5">
    <location>
        <begin position="880"/>
        <end position="911"/>
    </location>
</feature>
<feature type="domain" description="Autophagy-related protein 13 N-terminal" evidence="6">
    <location>
        <begin position="86"/>
        <end position="378"/>
    </location>
</feature>
<dbReference type="PANTHER" id="PTHR13430">
    <property type="match status" value="1"/>
</dbReference>
<feature type="region of interest" description="Disordered" evidence="5">
    <location>
        <begin position="185"/>
        <end position="205"/>
    </location>
</feature>
<feature type="region of interest" description="Disordered" evidence="5">
    <location>
        <begin position="398"/>
        <end position="472"/>
    </location>
</feature>
<dbReference type="Gene3D" id="3.30.900.10">
    <property type="entry name" value="HORMA domain"/>
    <property type="match status" value="1"/>
</dbReference>
<feature type="compositionally biased region" description="Low complexity" evidence="5">
    <location>
        <begin position="792"/>
        <end position="808"/>
    </location>
</feature>
<feature type="region of interest" description="Disordered" evidence="5">
    <location>
        <begin position="488"/>
        <end position="593"/>
    </location>
</feature>
<feature type="compositionally biased region" description="Gly residues" evidence="5">
    <location>
        <begin position="1104"/>
        <end position="1115"/>
    </location>
</feature>
<evidence type="ECO:0000313" key="7">
    <source>
        <dbReference type="EMBL" id="CAK7272272.1"/>
    </source>
</evidence>
<feature type="compositionally biased region" description="Polar residues" evidence="5">
    <location>
        <begin position="972"/>
        <end position="981"/>
    </location>
</feature>
<feature type="compositionally biased region" description="Low complexity" evidence="5">
    <location>
        <begin position="1056"/>
        <end position="1068"/>
    </location>
</feature>
<feature type="region of interest" description="Disordered" evidence="5">
    <location>
        <begin position="1"/>
        <end position="76"/>
    </location>
</feature>
<feature type="compositionally biased region" description="Low complexity" evidence="5">
    <location>
        <begin position="493"/>
        <end position="505"/>
    </location>
</feature>
<evidence type="ECO:0000256" key="2">
    <source>
        <dbReference type="ARBA" id="ARBA00013801"/>
    </source>
</evidence>
<feature type="compositionally biased region" description="Low complexity" evidence="5">
    <location>
        <begin position="1091"/>
        <end position="1103"/>
    </location>
</feature>
<organism evidence="7 8">
    <name type="scientific">Sporothrix epigloea</name>
    <dbReference type="NCBI Taxonomy" id="1892477"/>
    <lineage>
        <taxon>Eukaryota</taxon>
        <taxon>Fungi</taxon>
        <taxon>Dikarya</taxon>
        <taxon>Ascomycota</taxon>
        <taxon>Pezizomycotina</taxon>
        <taxon>Sordariomycetes</taxon>
        <taxon>Sordariomycetidae</taxon>
        <taxon>Ophiostomatales</taxon>
        <taxon>Ophiostomataceae</taxon>
        <taxon>Sporothrix</taxon>
    </lineage>
</organism>
<dbReference type="Pfam" id="PF10033">
    <property type="entry name" value="ATG13"/>
    <property type="match status" value="1"/>
</dbReference>
<sequence length="1177" mass="125058">MHQQSRHPQRSGLAAAASPQTNPTRTNNPRDATASRTRAASEATPPNSSLDDGGSGDVNTAGTTPATSPATGGPTKDSIKKLDQIIQNFYLKAAVLIIQSRIPVTTSGGARPRKTNKWFQIETDDIDDFRDELKTWKYCGGFENRPPPMIIETYLDASRLATGQTLVIIDENGKRWDALEALNSSDLSQSGSGSSSSGRSDSNKIRSRSTEIILERWKIELQCIPNLLKARSDSGGRINVAASTAESGSDKGRARDSIGTGDGAEYDIEDFGPTLPTVYKRSIIFFRSLFVTTHVLPAYRFSRQASTKGVHSALKVRCRVLTGTEAEARIGARGFDNLRQPLLYDNNHDVVTDYMFGDLEVPIGRFSASVTYRNDCSFRIDDSESLLSSRFMGIDENYFRPSLPPSQRPDNAATLSQQRSAQQTPGQQHRRSETSPEVVGSLPSHHRSSRSQAERSYQPQPRQTYGSLSTFHGADALGTSPISALKAVRPIGSDTSSPTSSFRPSSMERRPQIDPPNSLPITAGRHGLAPGSSPKSSVPARVPLIRNQDGLGRRTSISFQPFKAGSLSGSPRTPQDELPPSSSPLSGSRPAAGLSALAQARNRSSLTAGMAASLRGAPQVSTSVGSASAAIAAVMMDTTQNSSPRLAGGSRYSSSFTHRRGRSSFGGASRNEDDQGSSGKQSLASSVMQPGSGLLAEMGCVGSSGSFHTDDDNISEFLKALESKKTLQSFELSSKRGDAARRTNAQLSRFQLMRESNVALTDSMNSSMQLSARSPGSSGRQIMGPITPGVFTTSGNAAANTSTSLSPSPHSPMKPLSPNIPHAPHTPAVPSRLSENAIIDYQGQDRIRSINPRHDPLPGSDDRKLLDDDERVDADAVSGTTAINIPLSPRLHQAGGRRSSSVAQKSHARNNDDDLAELAAFMTQRSLSVGADDREPPRPGTMFRLNREEPGHNDNSSISAGESARAREGTAVGNTEASPESTGGGLQATATEGFRPASGSAFARGVSIRRENVQEPEGLSATTGPSAVAAALRSTAGGVGASPRRRYLSRYQSTAPQVVQQEQPMQQQRGDVSSSLRGSVGSEGRPTPPIMSRGSMSGSFMGRYSGGGSGRGSGTGSVASGYVDHVSRGVHTGTPGASGGYGEADDEPLVFDLSELGRDPSRRSIEEQQHGPSRQPW</sequence>
<feature type="region of interest" description="Disordered" evidence="5">
    <location>
        <begin position="640"/>
        <end position="686"/>
    </location>
</feature>
<feature type="compositionally biased region" description="Polar residues" evidence="5">
    <location>
        <begin position="413"/>
        <end position="427"/>
    </location>
</feature>
<reference evidence="7 8" key="1">
    <citation type="submission" date="2024-01" db="EMBL/GenBank/DDBJ databases">
        <authorList>
            <person name="Allen C."/>
            <person name="Tagirdzhanova G."/>
        </authorList>
    </citation>
    <scope>NUCLEOTIDE SEQUENCE [LARGE SCALE GENOMIC DNA]</scope>
    <source>
        <strain evidence="7 8">CBS 119000</strain>
    </source>
</reference>
<dbReference type="InterPro" id="IPR036570">
    <property type="entry name" value="HORMA_dom_sf"/>
</dbReference>
<feature type="region of interest" description="Disordered" evidence="5">
    <location>
        <begin position="792"/>
        <end position="865"/>
    </location>
</feature>
<gene>
    <name evidence="7" type="primary">ATG13</name>
    <name evidence="7" type="ORF">SEPCBS119000_005036</name>
</gene>
<dbReference type="InterPro" id="IPR018731">
    <property type="entry name" value="Atg13_N"/>
</dbReference>
<evidence type="ECO:0000256" key="1">
    <source>
        <dbReference type="ARBA" id="ARBA00005246"/>
    </source>
</evidence>
<dbReference type="PANTHER" id="PTHR13430:SF4">
    <property type="entry name" value="AUTOPHAGY-RELATED PROTEIN 13"/>
    <property type="match status" value="1"/>
</dbReference>
<evidence type="ECO:0000259" key="6">
    <source>
        <dbReference type="Pfam" id="PF10033"/>
    </source>
</evidence>
<evidence type="ECO:0000256" key="3">
    <source>
        <dbReference type="ARBA" id="ARBA00023006"/>
    </source>
</evidence>
<evidence type="ECO:0000256" key="5">
    <source>
        <dbReference type="SAM" id="MobiDB-lite"/>
    </source>
</evidence>
<keyword evidence="8" id="KW-1185">Reference proteome</keyword>
<dbReference type="Proteomes" id="UP001642502">
    <property type="component" value="Unassembled WGS sequence"/>
</dbReference>
<comment type="similarity">
    <text evidence="1 4">Belongs to the ATG13 family. Fungi subfamily.</text>
</comment>
<feature type="compositionally biased region" description="Low complexity" evidence="5">
    <location>
        <begin position="185"/>
        <end position="200"/>
    </location>
</feature>
<comment type="caution">
    <text evidence="7">The sequence shown here is derived from an EMBL/GenBank/DDBJ whole genome shotgun (WGS) entry which is preliminary data.</text>
</comment>
<feature type="compositionally biased region" description="Polar residues" evidence="5">
    <location>
        <begin position="18"/>
        <end position="30"/>
    </location>
</feature>
<feature type="region of interest" description="Disordered" evidence="5">
    <location>
        <begin position="926"/>
        <end position="998"/>
    </location>
</feature>
<evidence type="ECO:0000256" key="4">
    <source>
        <dbReference type="RuleBase" id="RU361214"/>
    </source>
</evidence>
<feature type="region of interest" description="Disordered" evidence="5">
    <location>
        <begin position="1054"/>
        <end position="1177"/>
    </location>
</feature>
<name>A0ABP0DVQ1_9PEZI</name>
<feature type="compositionally biased region" description="Low complexity" evidence="5">
    <location>
        <begin position="60"/>
        <end position="75"/>
    </location>
</feature>
<dbReference type="Gene3D" id="6.10.140.1900">
    <property type="match status" value="1"/>
</dbReference>
<evidence type="ECO:0000313" key="8">
    <source>
        <dbReference type="Proteomes" id="UP001642502"/>
    </source>
</evidence>
<protein>
    <recommendedName>
        <fullName evidence="2 4">Autophagy-related protein 13</fullName>
    </recommendedName>
</protein>